<gene>
    <name evidence="1" type="ORF">CI610_02605</name>
</gene>
<accession>A0A2H9T5G1</accession>
<name>A0A2H9T5G1_9ZZZZ</name>
<sequence>MLDNSNASGAGLWVRNITDLNGRGFSIDINGGVVHGADAIVFRALGTRVLNIGASFIQGNSIIESTQGRGIYFENPVKGSLWIGKDALIVSVVGIETAYFDGEINNSGTIIGLNGQAIDFSLSEKPLNLVLDKGEITGDISGSVTAVDDRFTVLGVKISGNINNIEWISFGENNGRSSSVVEVTGDINVDGSLYIPDVQIHENASLFIGSGIGYEWQGQVSNSEQLIFAVKSDMHSGASPSSVISSGSGNSLHFIFRDDTGIGLWFPDSQDYTALSETDATSFDIMTIDNGNFYGDNGVTPLNNPSELFFDSEFLEGDFYFRTSETLAVNVTKKDPDTFGDELDDENKL</sequence>
<protein>
    <submittedName>
        <fullName evidence="1">Uncharacterized protein</fullName>
    </submittedName>
</protein>
<dbReference type="EMBL" id="NSIT01000178">
    <property type="protein sequence ID" value="PJE78460.1"/>
    <property type="molecule type" value="Genomic_DNA"/>
</dbReference>
<reference evidence="1" key="1">
    <citation type="journal article" date="2017" name="Appl. Environ. Microbiol.">
        <title>Molecular characterization of an Endozoicomonas-like organism causing infection in king scallop Pecten maximus L.</title>
        <authorList>
            <person name="Cano I."/>
            <person name="van Aerle R."/>
            <person name="Ross S."/>
            <person name="Verner-Jeffreys D.W."/>
            <person name="Paley R.K."/>
            <person name="Rimmer G."/>
            <person name="Ryder D."/>
            <person name="Hooper P."/>
            <person name="Stone D."/>
            <person name="Feist S.W."/>
        </authorList>
    </citation>
    <scope>NUCLEOTIDE SEQUENCE</scope>
</reference>
<organism evidence="1">
    <name type="scientific">invertebrate metagenome</name>
    <dbReference type="NCBI Taxonomy" id="1711999"/>
    <lineage>
        <taxon>unclassified sequences</taxon>
        <taxon>metagenomes</taxon>
        <taxon>organismal metagenomes</taxon>
    </lineage>
</organism>
<dbReference type="AlphaFoldDB" id="A0A2H9T5G1"/>
<comment type="caution">
    <text evidence="1">The sequence shown here is derived from an EMBL/GenBank/DDBJ whole genome shotgun (WGS) entry which is preliminary data.</text>
</comment>
<evidence type="ECO:0000313" key="1">
    <source>
        <dbReference type="EMBL" id="PJE78460.1"/>
    </source>
</evidence>
<proteinExistence type="predicted"/>